<evidence type="ECO:0008006" key="3">
    <source>
        <dbReference type="Google" id="ProtNLM"/>
    </source>
</evidence>
<keyword evidence="2" id="KW-1185">Reference proteome</keyword>
<protein>
    <recommendedName>
        <fullName evidence="3">DNA mismatch repair protein MutT</fullName>
    </recommendedName>
</protein>
<organism evidence="1 2">
    <name type="scientific">Carnobacterium inhibens</name>
    <dbReference type="NCBI Taxonomy" id="147709"/>
    <lineage>
        <taxon>Bacteria</taxon>
        <taxon>Bacillati</taxon>
        <taxon>Bacillota</taxon>
        <taxon>Bacilli</taxon>
        <taxon>Lactobacillales</taxon>
        <taxon>Carnobacteriaceae</taxon>
        <taxon>Carnobacterium</taxon>
    </lineage>
</organism>
<proteinExistence type="predicted"/>
<dbReference type="RefSeq" id="WP_023177028.1">
    <property type="nucleotide sequence ID" value="NZ_JAMAYM010000007.1"/>
</dbReference>
<evidence type="ECO:0000313" key="2">
    <source>
        <dbReference type="Proteomes" id="UP000638836"/>
    </source>
</evidence>
<accession>A0ABR7TEH4</accession>
<dbReference type="EMBL" id="WNJQ01000018">
    <property type="protein sequence ID" value="MBC9826383.1"/>
    <property type="molecule type" value="Genomic_DNA"/>
</dbReference>
<reference evidence="1 2" key="1">
    <citation type="journal article" date="2020" name="Microorganisms">
        <title>New Insight into Antimicrobial Compounds from Food and Marine-Sourced Carnobacterium Species through Phenotype and Genome Analyses.</title>
        <authorList>
            <person name="Begrem S."/>
            <person name="Ivaniuk F."/>
            <person name="Gigout-Chevalier F."/>
            <person name="Kolypczuk L."/>
            <person name="Bonnetot S."/>
            <person name="Leroi F."/>
            <person name="Grovel O."/>
            <person name="Delbarre-Ladrat C."/>
            <person name="Passerini D."/>
        </authorList>
    </citation>
    <scope>NUCLEOTIDE SEQUENCE [LARGE SCALE GENOMIC DNA]</scope>
    <source>
        <strain evidence="1 2">MIP2551</strain>
    </source>
</reference>
<name>A0ABR7TEH4_9LACT</name>
<dbReference type="Proteomes" id="UP000638836">
    <property type="component" value="Unassembled WGS sequence"/>
</dbReference>
<evidence type="ECO:0000313" key="1">
    <source>
        <dbReference type="EMBL" id="MBC9826383.1"/>
    </source>
</evidence>
<sequence length="127" mass="14488">MIEKRWVAGTIMAKGPEGKYVFLVKEEAELHSFPTTEISDAKTGLACIIDQLKLILPIDASDLNLYELTNAVVNDKRIPLFVFELYNEEIDHSLLTENNKHSLSWLHSDDLTKTLENWEISGVPQFK</sequence>
<comment type="caution">
    <text evidence="1">The sequence shown here is derived from an EMBL/GenBank/DDBJ whole genome shotgun (WGS) entry which is preliminary data.</text>
</comment>
<gene>
    <name evidence="1" type="ORF">GLO26_11430</name>
</gene>